<dbReference type="AlphaFoldDB" id="A0A6D2K6Y3"/>
<gene>
    <name evidence="1" type="ORF">MERR_LOCUS34851</name>
</gene>
<proteinExistence type="predicted"/>
<reference evidence="1" key="1">
    <citation type="submission" date="2020-01" db="EMBL/GenBank/DDBJ databases">
        <authorList>
            <person name="Mishra B."/>
        </authorList>
    </citation>
    <scope>NUCLEOTIDE SEQUENCE [LARGE SCALE GENOMIC DNA]</scope>
</reference>
<protein>
    <submittedName>
        <fullName evidence="1">Uncharacterized protein</fullName>
    </submittedName>
</protein>
<name>A0A6D2K6Y3_9BRAS</name>
<accession>A0A6D2K6Y3</accession>
<dbReference type="EMBL" id="CACVBM020001379">
    <property type="protein sequence ID" value="CAA7047616.1"/>
    <property type="molecule type" value="Genomic_DNA"/>
</dbReference>
<organism evidence="1 2">
    <name type="scientific">Microthlaspi erraticum</name>
    <dbReference type="NCBI Taxonomy" id="1685480"/>
    <lineage>
        <taxon>Eukaryota</taxon>
        <taxon>Viridiplantae</taxon>
        <taxon>Streptophyta</taxon>
        <taxon>Embryophyta</taxon>
        <taxon>Tracheophyta</taxon>
        <taxon>Spermatophyta</taxon>
        <taxon>Magnoliopsida</taxon>
        <taxon>eudicotyledons</taxon>
        <taxon>Gunneridae</taxon>
        <taxon>Pentapetalae</taxon>
        <taxon>rosids</taxon>
        <taxon>malvids</taxon>
        <taxon>Brassicales</taxon>
        <taxon>Brassicaceae</taxon>
        <taxon>Coluteocarpeae</taxon>
        <taxon>Microthlaspi</taxon>
    </lineage>
</organism>
<evidence type="ECO:0000313" key="2">
    <source>
        <dbReference type="Proteomes" id="UP000467841"/>
    </source>
</evidence>
<sequence length="158" mass="18261">MPKPPDLQLFLRPLVLYPSHSSHNSLVPYPGHLISVILPNLSFLSIISLSFGQWNLIVLLLAGEWTSGSWIPGFVNLHILVRRFKILGLTHEFFVGSSLAKLFLPRRLYKVVTLVSFKERFSSLSFLRKKRIMFFLVLSMRGKLYSVWKPRMLSSFIE</sequence>
<evidence type="ECO:0000313" key="1">
    <source>
        <dbReference type="EMBL" id="CAA7047616.1"/>
    </source>
</evidence>
<dbReference type="Proteomes" id="UP000467841">
    <property type="component" value="Unassembled WGS sequence"/>
</dbReference>
<comment type="caution">
    <text evidence="1">The sequence shown here is derived from an EMBL/GenBank/DDBJ whole genome shotgun (WGS) entry which is preliminary data.</text>
</comment>
<keyword evidence="2" id="KW-1185">Reference proteome</keyword>